<accession>A0A4R9BKI0</accession>
<evidence type="ECO:0000256" key="1">
    <source>
        <dbReference type="SAM" id="MobiDB-lite"/>
    </source>
</evidence>
<reference evidence="2 3" key="1">
    <citation type="submission" date="2019-03" db="EMBL/GenBank/DDBJ databases">
        <title>Genomics of glacier-inhabiting Cryobacterium strains.</title>
        <authorList>
            <person name="Liu Q."/>
            <person name="Xin Y.-H."/>
        </authorList>
    </citation>
    <scope>NUCLEOTIDE SEQUENCE [LARGE SCALE GENOMIC DNA]</scope>
    <source>
        <strain evidence="2 3">Sr54</strain>
    </source>
</reference>
<comment type="caution">
    <text evidence="2">The sequence shown here is derived from an EMBL/GenBank/DDBJ whole genome shotgun (WGS) entry which is preliminary data.</text>
</comment>
<gene>
    <name evidence="2" type="ORF">E3T51_13365</name>
</gene>
<dbReference type="Proteomes" id="UP000297626">
    <property type="component" value="Unassembled WGS sequence"/>
</dbReference>
<proteinExistence type="predicted"/>
<dbReference type="AlphaFoldDB" id="A0A4R9BKI0"/>
<evidence type="ECO:0000313" key="3">
    <source>
        <dbReference type="Proteomes" id="UP000297626"/>
    </source>
</evidence>
<sequence>MMNSDVTIVMGRELCYRCLQPRTITLLGHIVRFECPDPACNEVLWLIRTKSQKAVKERAAAGLPPIRTGMTSSNSEAPPAPLTLVPPLPEVERPPRQRRAGAPHLKAVPPLDN</sequence>
<feature type="compositionally biased region" description="Pro residues" evidence="1">
    <location>
        <begin position="78"/>
        <end position="89"/>
    </location>
</feature>
<organism evidence="2 3">
    <name type="scientific">Cryobacterium serini</name>
    <dbReference type="NCBI Taxonomy" id="1259201"/>
    <lineage>
        <taxon>Bacteria</taxon>
        <taxon>Bacillati</taxon>
        <taxon>Actinomycetota</taxon>
        <taxon>Actinomycetes</taxon>
        <taxon>Micrococcales</taxon>
        <taxon>Microbacteriaceae</taxon>
        <taxon>Cryobacterium</taxon>
    </lineage>
</organism>
<protein>
    <submittedName>
        <fullName evidence="2">Uncharacterized protein</fullName>
    </submittedName>
</protein>
<dbReference type="EMBL" id="SOHN01000016">
    <property type="protein sequence ID" value="TFD86120.1"/>
    <property type="molecule type" value="Genomic_DNA"/>
</dbReference>
<name>A0A4R9BKI0_9MICO</name>
<evidence type="ECO:0000313" key="2">
    <source>
        <dbReference type="EMBL" id="TFD86120.1"/>
    </source>
</evidence>
<dbReference type="RefSeq" id="WP_166806476.1">
    <property type="nucleotide sequence ID" value="NZ_SOHN01000016.1"/>
</dbReference>
<keyword evidence="3" id="KW-1185">Reference proteome</keyword>
<feature type="region of interest" description="Disordered" evidence="1">
    <location>
        <begin position="58"/>
        <end position="113"/>
    </location>
</feature>